<gene>
    <name evidence="2" type="ORF">D2T31_12160</name>
</gene>
<keyword evidence="2" id="KW-0378">Hydrolase</keyword>
<evidence type="ECO:0000256" key="1">
    <source>
        <dbReference type="SAM" id="MobiDB-lite"/>
    </source>
</evidence>
<reference evidence="2 3" key="1">
    <citation type="submission" date="2019-01" db="EMBL/GenBank/DDBJ databases">
        <title>Sinorhodobacter populi sp. nov. isolated from the symptomatic bark tissue of Populus euramericana canker.</title>
        <authorList>
            <person name="Xu G."/>
        </authorList>
    </citation>
    <scope>NUCLEOTIDE SEQUENCE [LARGE SCALE GENOMIC DNA]</scope>
    <source>
        <strain evidence="2 3">D19-10-3-21</strain>
    </source>
</reference>
<dbReference type="Proteomes" id="UP000285295">
    <property type="component" value="Unassembled WGS sequence"/>
</dbReference>
<comment type="caution">
    <text evidence="2">The sequence shown here is derived from an EMBL/GenBank/DDBJ whole genome shotgun (WGS) entry which is preliminary data.</text>
</comment>
<dbReference type="RefSeq" id="WP_128237577.1">
    <property type="nucleotide sequence ID" value="NZ_SAUX01000013.1"/>
</dbReference>
<reference evidence="2 3" key="2">
    <citation type="submission" date="2019-01" db="EMBL/GenBank/DDBJ databases">
        <authorList>
            <person name="Li Y."/>
        </authorList>
    </citation>
    <scope>NUCLEOTIDE SEQUENCE [LARGE SCALE GENOMIC DNA]</scope>
    <source>
        <strain evidence="2 3">D19-10-3-21</strain>
    </source>
</reference>
<accession>A0A443K7T9</accession>
<dbReference type="OrthoDB" id="3193214at2"/>
<evidence type="ECO:0000313" key="2">
    <source>
        <dbReference type="EMBL" id="RWR28859.1"/>
    </source>
</evidence>
<evidence type="ECO:0000313" key="3">
    <source>
        <dbReference type="Proteomes" id="UP000285295"/>
    </source>
</evidence>
<dbReference type="GO" id="GO:0016787">
    <property type="term" value="F:hydrolase activity"/>
    <property type="evidence" value="ECO:0007669"/>
    <property type="project" value="UniProtKB-KW"/>
</dbReference>
<organism evidence="2 3">
    <name type="scientific">Paenirhodobacter populi</name>
    <dbReference type="NCBI Taxonomy" id="2306993"/>
    <lineage>
        <taxon>Bacteria</taxon>
        <taxon>Pseudomonadati</taxon>
        <taxon>Pseudomonadota</taxon>
        <taxon>Alphaproteobacteria</taxon>
        <taxon>Rhodobacterales</taxon>
        <taxon>Rhodobacter group</taxon>
        <taxon>Paenirhodobacter</taxon>
    </lineage>
</organism>
<dbReference type="SUPFAM" id="SSF52266">
    <property type="entry name" value="SGNH hydrolase"/>
    <property type="match status" value="1"/>
</dbReference>
<name>A0A443K7T9_9RHOB</name>
<feature type="region of interest" description="Disordered" evidence="1">
    <location>
        <begin position="15"/>
        <end position="41"/>
    </location>
</feature>
<dbReference type="EMBL" id="SAUX01000013">
    <property type="protein sequence ID" value="RWR28859.1"/>
    <property type="molecule type" value="Genomic_DNA"/>
</dbReference>
<protein>
    <submittedName>
        <fullName evidence="2">SGNH/GDSL hydrolase family protein</fullName>
    </submittedName>
</protein>
<sequence length="528" mass="55158">MAELFGDMVDRMLRDHEGYTGDGQGGTGSLPVGDRSTPRKPIDKRDLRVLMKAPESYASQACGAVVLASVQADRAEAAAEAAASQIIADQRVPTDADRIALTGLAAGATVYVIATAHTWQWSGSAWVDLGQGPLAEKADAAEVAAMIRRDDDATDLLIAMQDADGLRTWLEALASDGGPSDLSVELLVRAMLREGHPIPSAIDADLLFALSDADGRRSWLEARSQDGGPTDWSATLIAAAMTRLGLLAGSGIMTDLTHIVGWGSSTMEYMAADLSSMAADFGATYVDGGDAGVTGHVTLAQMGVEHALITFPDNTIPASGASLVTCSNVTFSALMRPWVATIAGVSGTLSWAGGGLMFTRAVAGAAMVLLGETPAIPAMSQYRRAVTLLNIGKNSLTGSASADDVVEMTIRAYDWLSAADKKAIVIGHFVDRDTATVAAVRDKIVAVNRRLAARYGDLYVDLSGYLISARVWTDAGITPSAEDIDAQSIGNIPPSLAQADGIHMTPAAQAAFVTHILTPRIAALGWYA</sequence>
<dbReference type="AlphaFoldDB" id="A0A443K7T9"/>
<proteinExistence type="predicted"/>